<accession>A0A2T9ZJN2</accession>
<feature type="chain" id="PRO_5015705230" evidence="1">
    <location>
        <begin position="20"/>
        <end position="416"/>
    </location>
</feature>
<organism evidence="2 3">
    <name type="scientific">Smittium megazygosporum</name>
    <dbReference type="NCBI Taxonomy" id="133381"/>
    <lineage>
        <taxon>Eukaryota</taxon>
        <taxon>Fungi</taxon>
        <taxon>Fungi incertae sedis</taxon>
        <taxon>Zoopagomycota</taxon>
        <taxon>Kickxellomycotina</taxon>
        <taxon>Harpellomycetes</taxon>
        <taxon>Harpellales</taxon>
        <taxon>Legeriomycetaceae</taxon>
        <taxon>Smittium</taxon>
    </lineage>
</organism>
<evidence type="ECO:0000313" key="3">
    <source>
        <dbReference type="Proteomes" id="UP000245609"/>
    </source>
</evidence>
<gene>
    <name evidence="2" type="ORF">BB560_000694</name>
</gene>
<keyword evidence="3" id="KW-1185">Reference proteome</keyword>
<comment type="caution">
    <text evidence="2">The sequence shown here is derived from an EMBL/GenBank/DDBJ whole genome shotgun (WGS) entry which is preliminary data.</text>
</comment>
<sequence length="416" mass="43305">MIYRDIILFLALGLQTVFAVRCENENASRCVLPNGKGNKYIVCENANEVEKTCEGAETCYSNGNTGIMCIDVVALKKRQTSSNSAFGGYEPLLNNFNSGLYGDANKFGNFVTNMRSMMMTDKNALGDVSSSISNGVQSTKSKIASNTKNVGAMFGSTSGLNGLISGAKNFQRSLNQNSAGYSYLVSDAATSAKSNQNNLNGLSSLLSNSYTAAASGVNPNTAIPSGDINRALGNMNLAFNMYYPNTLGRLFTGSMAPSSVAPNIAASSAGNSNATANVFRSLVGKTANGQQFISPFTTAGVQLSNSITGYATPARVSNVLKKYRSVSPSSSNTVNAMNGVANAAISSKGRFRSAIDNSNIAYTMNTSGVDCGCGNSDAFSGLLAILTVLLTSQLIAPSGGCCYPSSASIFARSLMV</sequence>
<dbReference type="AlphaFoldDB" id="A0A2T9ZJN2"/>
<dbReference type="Proteomes" id="UP000245609">
    <property type="component" value="Unassembled WGS sequence"/>
</dbReference>
<dbReference type="OrthoDB" id="5563019at2759"/>
<reference evidence="2 3" key="1">
    <citation type="journal article" date="2018" name="MBio">
        <title>Comparative Genomics Reveals the Core Gene Toolbox for the Fungus-Insect Symbiosis.</title>
        <authorList>
            <person name="Wang Y."/>
            <person name="Stata M."/>
            <person name="Wang W."/>
            <person name="Stajich J.E."/>
            <person name="White M.M."/>
            <person name="Moncalvo J.M."/>
        </authorList>
    </citation>
    <scope>NUCLEOTIDE SEQUENCE [LARGE SCALE GENOMIC DNA]</scope>
    <source>
        <strain evidence="2 3">SC-DP-2</strain>
    </source>
</reference>
<feature type="signal peptide" evidence="1">
    <location>
        <begin position="1"/>
        <end position="19"/>
    </location>
</feature>
<name>A0A2T9ZJN2_9FUNG</name>
<dbReference type="EMBL" id="MBFS01000077">
    <property type="protein sequence ID" value="PVV04798.1"/>
    <property type="molecule type" value="Genomic_DNA"/>
</dbReference>
<proteinExistence type="predicted"/>
<protein>
    <submittedName>
        <fullName evidence="2">Uncharacterized protein</fullName>
    </submittedName>
</protein>
<keyword evidence="1" id="KW-0732">Signal</keyword>
<evidence type="ECO:0000313" key="2">
    <source>
        <dbReference type="EMBL" id="PVV04798.1"/>
    </source>
</evidence>
<evidence type="ECO:0000256" key="1">
    <source>
        <dbReference type="SAM" id="SignalP"/>
    </source>
</evidence>